<evidence type="ECO:0000256" key="1">
    <source>
        <dbReference type="ARBA" id="ARBA00011028"/>
    </source>
</evidence>
<accession>A0A5M8P2I7</accession>
<dbReference type="GO" id="GO:0046872">
    <property type="term" value="F:metal ion binding"/>
    <property type="evidence" value="ECO:0007669"/>
    <property type="project" value="InterPro"/>
</dbReference>
<comment type="caution">
    <text evidence="5">The sequence shown here is derived from an EMBL/GenBank/DDBJ whole genome shotgun (WGS) entry which is preliminary data.</text>
</comment>
<protein>
    <submittedName>
        <fullName evidence="5">Zinc transport system substrate-binding protein</fullName>
    </submittedName>
</protein>
<dbReference type="Gene3D" id="3.40.50.1980">
    <property type="entry name" value="Nitrogenase molybdenum iron protein domain"/>
    <property type="match status" value="2"/>
</dbReference>
<evidence type="ECO:0000313" key="5">
    <source>
        <dbReference type="EMBL" id="KAA6302697.1"/>
    </source>
</evidence>
<sequence>MYQSASFKYIPLLLLLFSCSKPAEQENRITVSIEPQRYFAEQLTDSLFEIITMVPPGSSPESYDPTPQQMTQLSRSKAYFGIGPIGFELAWLDRLKQNNPKVVFFDNSEGIPNLYHHADDPHSWASPKEARIIVQNMYQALVQIDSMHTEIYQANLTKLLKEIDTTDRIVQSCLTQTAQKAFIIYHPALSYFARDYGLKQYAIETDGKEPSPEQLKQLVDIVKKENIRTIFIQQEFNRNNAEIIAQETGCRLEIINPLAYNWQEEVIRIAKTLCNE</sequence>
<comment type="similarity">
    <text evidence="1">Belongs to the bacterial solute-binding protein 9 family.</text>
</comment>
<evidence type="ECO:0000256" key="3">
    <source>
        <dbReference type="ARBA" id="ARBA00022729"/>
    </source>
</evidence>
<dbReference type="InterPro" id="IPR050492">
    <property type="entry name" value="Bact_metal-bind_prot9"/>
</dbReference>
<name>A0A5M8P2I7_9BACT</name>
<evidence type="ECO:0000256" key="4">
    <source>
        <dbReference type="SAM" id="SignalP"/>
    </source>
</evidence>
<dbReference type="SUPFAM" id="SSF53807">
    <property type="entry name" value="Helical backbone' metal receptor"/>
    <property type="match status" value="1"/>
</dbReference>
<keyword evidence="2" id="KW-0813">Transport</keyword>
<proteinExistence type="inferred from homology"/>
<gene>
    <name evidence="5" type="ORF">EZS26_001204</name>
</gene>
<dbReference type="PANTHER" id="PTHR42953">
    <property type="entry name" value="HIGH-AFFINITY ZINC UPTAKE SYSTEM PROTEIN ZNUA-RELATED"/>
    <property type="match status" value="1"/>
</dbReference>
<dbReference type="Pfam" id="PF01297">
    <property type="entry name" value="ZnuA"/>
    <property type="match status" value="1"/>
</dbReference>
<feature type="chain" id="PRO_5024299859" evidence="4">
    <location>
        <begin position="24"/>
        <end position="276"/>
    </location>
</feature>
<evidence type="ECO:0000256" key="2">
    <source>
        <dbReference type="ARBA" id="ARBA00022448"/>
    </source>
</evidence>
<dbReference type="Proteomes" id="UP000324575">
    <property type="component" value="Unassembled WGS sequence"/>
</dbReference>
<organism evidence="5 6">
    <name type="scientific">Candidatus Ordinivivax streblomastigis</name>
    <dbReference type="NCBI Taxonomy" id="2540710"/>
    <lineage>
        <taxon>Bacteria</taxon>
        <taxon>Pseudomonadati</taxon>
        <taxon>Bacteroidota</taxon>
        <taxon>Bacteroidia</taxon>
        <taxon>Bacteroidales</taxon>
        <taxon>Candidatus Ordinivivax</taxon>
    </lineage>
</organism>
<evidence type="ECO:0000313" key="6">
    <source>
        <dbReference type="Proteomes" id="UP000324575"/>
    </source>
</evidence>
<dbReference type="PANTHER" id="PTHR42953:SF3">
    <property type="entry name" value="HIGH-AFFINITY ZINC UPTAKE SYSTEM PROTEIN ZNUA"/>
    <property type="match status" value="1"/>
</dbReference>
<dbReference type="GO" id="GO:0030001">
    <property type="term" value="P:metal ion transport"/>
    <property type="evidence" value="ECO:0007669"/>
    <property type="project" value="InterPro"/>
</dbReference>
<reference evidence="5 6" key="1">
    <citation type="submission" date="2019-03" db="EMBL/GenBank/DDBJ databases">
        <title>Single cell metagenomics reveals metabolic interactions within the superorganism composed of flagellate Streblomastix strix and complex community of Bacteroidetes bacteria on its surface.</title>
        <authorList>
            <person name="Treitli S.C."/>
            <person name="Kolisko M."/>
            <person name="Husnik F."/>
            <person name="Keeling P."/>
            <person name="Hampl V."/>
        </authorList>
    </citation>
    <scope>NUCLEOTIDE SEQUENCE [LARGE SCALE GENOMIC DNA]</scope>
    <source>
        <strain evidence="5">St1</strain>
    </source>
</reference>
<dbReference type="InterPro" id="IPR006127">
    <property type="entry name" value="ZnuA-like"/>
</dbReference>
<keyword evidence="3 4" id="KW-0732">Signal</keyword>
<dbReference type="AlphaFoldDB" id="A0A5M8P2I7"/>
<feature type="signal peptide" evidence="4">
    <location>
        <begin position="1"/>
        <end position="23"/>
    </location>
</feature>
<dbReference type="EMBL" id="SNRX01000006">
    <property type="protein sequence ID" value="KAA6302697.1"/>
    <property type="molecule type" value="Genomic_DNA"/>
</dbReference>